<proteinExistence type="predicted"/>
<evidence type="ECO:0000313" key="2">
    <source>
        <dbReference type="EMBL" id="MBB4633341.1"/>
    </source>
</evidence>
<sequence>MILPHKTEICVADGRKLLLLVNEGDTKFPDLQVIREEEQELRPDRELSSDRPGRSFQSVGARRSSYEETDFKQLAEDRFAVEVTEILKKRALSGKTDRLVIIAPPATLGEMRKHYHKEVSGRIVGEIAKEATNLPPDAIAAMVAAA</sequence>
<dbReference type="RefSeq" id="WP_184070859.1">
    <property type="nucleotide sequence ID" value="NZ_JACHNZ010000040.1"/>
</dbReference>
<comment type="caution">
    <text evidence="2">The sequence shown here is derived from an EMBL/GenBank/DDBJ whole genome shotgun (WGS) entry which is preliminary data.</text>
</comment>
<organism evidence="2 3">
    <name type="scientific">Sphingosinicella soli</name>
    <dbReference type="NCBI Taxonomy" id="333708"/>
    <lineage>
        <taxon>Bacteria</taxon>
        <taxon>Pseudomonadati</taxon>
        <taxon>Pseudomonadota</taxon>
        <taxon>Alphaproteobacteria</taxon>
        <taxon>Sphingomonadales</taxon>
        <taxon>Sphingosinicellaceae</taxon>
        <taxon>Sphingosinicella</taxon>
    </lineage>
</organism>
<evidence type="ECO:0000256" key="1">
    <source>
        <dbReference type="SAM" id="MobiDB-lite"/>
    </source>
</evidence>
<protein>
    <submittedName>
        <fullName evidence="2">Protein required for attachment to host cells</fullName>
    </submittedName>
</protein>
<gene>
    <name evidence="2" type="ORF">GGQ98_002976</name>
</gene>
<dbReference type="AlphaFoldDB" id="A0A7W7B3I4"/>
<reference evidence="2 3" key="1">
    <citation type="submission" date="2020-08" db="EMBL/GenBank/DDBJ databases">
        <title>Genomic Encyclopedia of Type Strains, Phase IV (KMG-IV): sequencing the most valuable type-strain genomes for metagenomic binning, comparative biology and taxonomic classification.</title>
        <authorList>
            <person name="Goeker M."/>
        </authorList>
    </citation>
    <scope>NUCLEOTIDE SEQUENCE [LARGE SCALE GENOMIC DNA]</scope>
    <source>
        <strain evidence="2 3">DSM 17328</strain>
    </source>
</reference>
<feature type="region of interest" description="Disordered" evidence="1">
    <location>
        <begin position="39"/>
        <end position="62"/>
    </location>
</feature>
<dbReference type="Proteomes" id="UP000566324">
    <property type="component" value="Unassembled WGS sequence"/>
</dbReference>
<feature type="compositionally biased region" description="Basic and acidic residues" evidence="1">
    <location>
        <begin position="39"/>
        <end position="53"/>
    </location>
</feature>
<accession>A0A7W7B3I4</accession>
<dbReference type="Pfam" id="PF18856">
    <property type="entry name" value="baeRF_family12"/>
    <property type="match status" value="1"/>
</dbReference>
<evidence type="ECO:0000313" key="3">
    <source>
        <dbReference type="Proteomes" id="UP000566324"/>
    </source>
</evidence>
<dbReference type="InterPro" id="IPR041374">
    <property type="entry name" value="BaeRF_family12"/>
</dbReference>
<dbReference type="EMBL" id="JACHNZ010000040">
    <property type="protein sequence ID" value="MBB4633341.1"/>
    <property type="molecule type" value="Genomic_DNA"/>
</dbReference>
<name>A0A7W7B3I4_9SPHN</name>
<keyword evidence="3" id="KW-1185">Reference proteome</keyword>